<keyword evidence="1" id="KW-0732">Signal</keyword>
<dbReference type="InterPro" id="IPR037461">
    <property type="entry name" value="CtCE2-like_dom"/>
</dbReference>
<dbReference type="InterPro" id="IPR040794">
    <property type="entry name" value="CE2_N"/>
</dbReference>
<dbReference type="InterPro" id="IPR013830">
    <property type="entry name" value="SGNH_hydro"/>
</dbReference>
<feature type="domain" description="SGNH hydrolase-type esterase" evidence="2">
    <location>
        <begin position="172"/>
        <end position="345"/>
    </location>
</feature>
<sequence length="513" mass="55415">MNAVMKVANAILLVLMAMVQSQCTKTMNELKTEQLADLSRQVTVAAISSANGDLTDTNIKYFGRWDFSSSTRYISRWGGAYLKVRFTGTTVKIKLGNRSNYYVKIDNGPWLSYYGVTGTVNLTPTPLASGTHTLSVAQGKDYDYIFNFQGLVLDPGATTAAPPVGNDLVEWIGDSITAGYTNSQAEVSDYAWVCSEAMGTEHTQIAYPGICLVSGFTTNPGMDVGYFKLQSPNNTASPPWDFTRYTAKLVVINLGTNDNNKKVPATTFQSTMTTFLANVRAKYPGAEIFVMQCLKNGIMSTPTKAAVKARQTAGDGKVIYINTTNWVTSADYNPDGLHPSNDGHKKIANLLNPILSPYLSSATPFYLDRCDATTGWASSNVLSINTADKKEGSGALQSTGSSSDEFKKVFTTPIRTGASAATGSIQFWYYVSDVSRLSSSNQIEVGSGGGANVKEYNWKIGTLVNGWNLITKPISAAGITNGTPDLNAINWIRIYHAKTGSVTTRIDGLRIIP</sequence>
<dbReference type="InterPro" id="IPR036514">
    <property type="entry name" value="SGNH_hydro_sf"/>
</dbReference>
<dbReference type="EMBL" id="JAGHKO010000005">
    <property type="protein sequence ID" value="MBO9202876.1"/>
    <property type="molecule type" value="Genomic_DNA"/>
</dbReference>
<feature type="chain" id="PRO_5045402740" description="SGNH hydrolase-type esterase domain-containing protein" evidence="1">
    <location>
        <begin position="22"/>
        <end position="513"/>
    </location>
</feature>
<proteinExistence type="predicted"/>
<keyword evidence="5" id="KW-1185">Reference proteome</keyword>
<gene>
    <name evidence="4" type="ORF">J7I42_21480</name>
</gene>
<dbReference type="Pfam" id="PF17996">
    <property type="entry name" value="CE2_N"/>
    <property type="match status" value="1"/>
</dbReference>
<dbReference type="SUPFAM" id="SSF52266">
    <property type="entry name" value="SGNH hydrolase"/>
    <property type="match status" value="1"/>
</dbReference>
<dbReference type="CDD" id="cd01831">
    <property type="entry name" value="Endoglucanase_E_like"/>
    <property type="match status" value="1"/>
</dbReference>
<protein>
    <recommendedName>
        <fullName evidence="6">SGNH hydrolase-type esterase domain-containing protein</fullName>
    </recommendedName>
</protein>
<name>A0ABS3YY79_9BACT</name>
<reference evidence="4 5" key="1">
    <citation type="submission" date="2021-03" db="EMBL/GenBank/DDBJ databases">
        <title>Assistant Professor.</title>
        <authorList>
            <person name="Huq M.A."/>
        </authorList>
    </citation>
    <scope>NUCLEOTIDE SEQUENCE [LARGE SCALE GENOMIC DNA]</scope>
    <source>
        <strain evidence="4 5">MAH-29</strain>
    </source>
</reference>
<accession>A0ABS3YY79</accession>
<evidence type="ECO:0000259" key="3">
    <source>
        <dbReference type="Pfam" id="PF17996"/>
    </source>
</evidence>
<feature type="signal peptide" evidence="1">
    <location>
        <begin position="1"/>
        <end position="21"/>
    </location>
</feature>
<evidence type="ECO:0000259" key="2">
    <source>
        <dbReference type="Pfam" id="PF13472"/>
    </source>
</evidence>
<evidence type="ECO:0000313" key="4">
    <source>
        <dbReference type="EMBL" id="MBO9202876.1"/>
    </source>
</evidence>
<dbReference type="Gene3D" id="3.40.50.1110">
    <property type="entry name" value="SGNH hydrolase"/>
    <property type="match status" value="1"/>
</dbReference>
<dbReference type="Pfam" id="PF13472">
    <property type="entry name" value="Lipase_GDSL_2"/>
    <property type="match status" value="1"/>
</dbReference>
<dbReference type="InterPro" id="IPR052762">
    <property type="entry name" value="PCW_deacetylase/CE"/>
</dbReference>
<dbReference type="PANTHER" id="PTHR37834">
    <property type="entry name" value="GDSL-LIKE LIPASE/ACYLHYDROLASE DOMAIN PROTEIN (AFU_ORTHOLOGUE AFUA_2G00620)"/>
    <property type="match status" value="1"/>
</dbReference>
<evidence type="ECO:0000313" key="5">
    <source>
        <dbReference type="Proteomes" id="UP000677244"/>
    </source>
</evidence>
<dbReference type="PANTHER" id="PTHR37834:SF2">
    <property type="entry name" value="ESTERASE, SGNH HYDROLASE-TYPE"/>
    <property type="match status" value="1"/>
</dbReference>
<dbReference type="RefSeq" id="WP_209140930.1">
    <property type="nucleotide sequence ID" value="NZ_JAGHKO010000005.1"/>
</dbReference>
<dbReference type="Proteomes" id="UP000677244">
    <property type="component" value="Unassembled WGS sequence"/>
</dbReference>
<evidence type="ECO:0008006" key="6">
    <source>
        <dbReference type="Google" id="ProtNLM"/>
    </source>
</evidence>
<organism evidence="4 5">
    <name type="scientific">Niastella soli</name>
    <dbReference type="NCBI Taxonomy" id="2821487"/>
    <lineage>
        <taxon>Bacteria</taxon>
        <taxon>Pseudomonadati</taxon>
        <taxon>Bacteroidota</taxon>
        <taxon>Chitinophagia</taxon>
        <taxon>Chitinophagales</taxon>
        <taxon>Chitinophagaceae</taxon>
        <taxon>Niastella</taxon>
    </lineage>
</organism>
<comment type="caution">
    <text evidence="4">The sequence shown here is derived from an EMBL/GenBank/DDBJ whole genome shotgun (WGS) entry which is preliminary data.</text>
</comment>
<dbReference type="Gene3D" id="2.60.120.260">
    <property type="entry name" value="Galactose-binding domain-like"/>
    <property type="match status" value="1"/>
</dbReference>
<feature type="domain" description="Carbohydrate esterase 2 N-terminal" evidence="3">
    <location>
        <begin position="61"/>
        <end position="163"/>
    </location>
</feature>
<evidence type="ECO:0000256" key="1">
    <source>
        <dbReference type="SAM" id="SignalP"/>
    </source>
</evidence>